<dbReference type="InterPro" id="IPR011322">
    <property type="entry name" value="N-reg_PII-like_a/b"/>
</dbReference>
<dbReference type="InterPro" id="IPR018551">
    <property type="entry name" value="DUF2007"/>
</dbReference>
<dbReference type="EMBL" id="JAFMYW010000011">
    <property type="protein sequence ID" value="MBO0952330.1"/>
    <property type="molecule type" value="Genomic_DNA"/>
</dbReference>
<accession>A0ABS3JQP3</accession>
<organism evidence="2 3">
    <name type="scientific">Fibrella forsythiae</name>
    <dbReference type="NCBI Taxonomy" id="2817061"/>
    <lineage>
        <taxon>Bacteria</taxon>
        <taxon>Pseudomonadati</taxon>
        <taxon>Bacteroidota</taxon>
        <taxon>Cytophagia</taxon>
        <taxon>Cytophagales</taxon>
        <taxon>Spirosomataceae</taxon>
        <taxon>Fibrella</taxon>
    </lineage>
</organism>
<dbReference type="Pfam" id="PF09413">
    <property type="entry name" value="DUF2007"/>
    <property type="match status" value="1"/>
</dbReference>
<gene>
    <name evidence="2" type="ORF">J2I46_27350</name>
</gene>
<dbReference type="RefSeq" id="WP_207332285.1">
    <property type="nucleotide sequence ID" value="NZ_JAFMYW010000011.1"/>
</dbReference>
<proteinExistence type="predicted"/>
<sequence length="71" mass="8047">MTTDWEKVLVTKQPYQAELAKAQLVENDIDAVIINKQSSSYPELFGNYEVYVPTKDAIIARIILDNETTIS</sequence>
<feature type="domain" description="DUF2007" evidence="1">
    <location>
        <begin position="5"/>
        <end position="66"/>
    </location>
</feature>
<name>A0ABS3JQP3_9BACT</name>
<dbReference type="Proteomes" id="UP000664628">
    <property type="component" value="Unassembled WGS sequence"/>
</dbReference>
<dbReference type="SUPFAM" id="SSF54913">
    <property type="entry name" value="GlnB-like"/>
    <property type="match status" value="1"/>
</dbReference>
<comment type="caution">
    <text evidence="2">The sequence shown here is derived from an EMBL/GenBank/DDBJ whole genome shotgun (WGS) entry which is preliminary data.</text>
</comment>
<evidence type="ECO:0000313" key="2">
    <source>
        <dbReference type="EMBL" id="MBO0952330.1"/>
    </source>
</evidence>
<evidence type="ECO:0000259" key="1">
    <source>
        <dbReference type="Pfam" id="PF09413"/>
    </source>
</evidence>
<evidence type="ECO:0000313" key="3">
    <source>
        <dbReference type="Proteomes" id="UP000664628"/>
    </source>
</evidence>
<protein>
    <submittedName>
        <fullName evidence="2">DUF2007 domain-containing protein</fullName>
    </submittedName>
</protein>
<reference evidence="2 3" key="1">
    <citation type="submission" date="2021-03" db="EMBL/GenBank/DDBJ databases">
        <title>Fibrella sp. HMF5405 genome sequencing and assembly.</title>
        <authorList>
            <person name="Kang H."/>
            <person name="Kim H."/>
            <person name="Bae S."/>
            <person name="Joh K."/>
        </authorList>
    </citation>
    <scope>NUCLEOTIDE SEQUENCE [LARGE SCALE GENOMIC DNA]</scope>
    <source>
        <strain evidence="2 3">HMF5405</strain>
    </source>
</reference>
<keyword evidence="3" id="KW-1185">Reference proteome</keyword>